<dbReference type="RefSeq" id="WP_092718090.1">
    <property type="nucleotide sequence ID" value="NZ_FMBK01000003.1"/>
</dbReference>
<feature type="region of interest" description="Disordered" evidence="3">
    <location>
        <begin position="28"/>
        <end position="50"/>
    </location>
</feature>
<feature type="signal peptide" evidence="4">
    <location>
        <begin position="1"/>
        <end position="22"/>
    </location>
</feature>
<gene>
    <name evidence="5" type="ORF">GA0116959_1031</name>
</gene>
<organism evidence="5 6">
    <name type="scientific">Acinetobacter albensis</name>
    <dbReference type="NCBI Taxonomy" id="1673609"/>
    <lineage>
        <taxon>Bacteria</taxon>
        <taxon>Pseudomonadati</taxon>
        <taxon>Pseudomonadota</taxon>
        <taxon>Gammaproteobacteria</taxon>
        <taxon>Moraxellales</taxon>
        <taxon>Moraxellaceae</taxon>
        <taxon>Acinetobacter</taxon>
    </lineage>
</organism>
<dbReference type="GO" id="GO:0120010">
    <property type="term" value="P:intermembrane phospholipid transfer"/>
    <property type="evidence" value="ECO:0007669"/>
    <property type="project" value="TreeGrafter"/>
</dbReference>
<dbReference type="InterPro" id="IPR007428">
    <property type="entry name" value="MlaA"/>
</dbReference>
<dbReference type="AlphaFoldDB" id="A0A1C4GSK3"/>
<dbReference type="Pfam" id="PF04333">
    <property type="entry name" value="MlaA"/>
    <property type="match status" value="1"/>
</dbReference>
<reference evidence="5 6" key="1">
    <citation type="submission" date="2016-08" db="EMBL/GenBank/DDBJ databases">
        <authorList>
            <person name="Seilhamer J.J."/>
        </authorList>
    </citation>
    <scope>NUCLEOTIDE SEQUENCE [LARGE SCALE GENOMIC DNA]</scope>
    <source>
        <strain evidence="5 6">ANC 4874</strain>
    </source>
</reference>
<feature type="chain" id="PRO_5008692629" evidence="4">
    <location>
        <begin position="23"/>
        <end position="307"/>
    </location>
</feature>
<evidence type="ECO:0000256" key="4">
    <source>
        <dbReference type="SAM" id="SignalP"/>
    </source>
</evidence>
<keyword evidence="5" id="KW-0449">Lipoprotein</keyword>
<dbReference type="OrthoDB" id="9785326at2"/>
<accession>A0A1C4GSK3</accession>
<feature type="region of interest" description="Disordered" evidence="3">
    <location>
        <begin position="288"/>
        <end position="307"/>
    </location>
</feature>
<dbReference type="PANTHER" id="PTHR30035">
    <property type="entry name" value="LIPOPROTEIN VACJ-RELATED"/>
    <property type="match status" value="1"/>
</dbReference>
<comment type="similarity">
    <text evidence="1">Belongs to the MlaA family.</text>
</comment>
<dbReference type="PANTHER" id="PTHR30035:SF3">
    <property type="entry name" value="INTERMEMBRANE PHOSPHOLIPID TRANSPORT SYSTEM LIPOPROTEIN MLAA"/>
    <property type="match status" value="1"/>
</dbReference>
<dbReference type="GO" id="GO:0016020">
    <property type="term" value="C:membrane"/>
    <property type="evidence" value="ECO:0007669"/>
    <property type="project" value="InterPro"/>
</dbReference>
<evidence type="ECO:0000256" key="3">
    <source>
        <dbReference type="SAM" id="MobiDB-lite"/>
    </source>
</evidence>
<name>A0A1C4GSK3_9GAMM</name>
<feature type="compositionally biased region" description="Low complexity" evidence="3">
    <location>
        <begin position="31"/>
        <end position="49"/>
    </location>
</feature>
<evidence type="ECO:0000313" key="5">
    <source>
        <dbReference type="EMBL" id="SCC71152.1"/>
    </source>
</evidence>
<sequence>MHSSHYVWASLLSLGLISPGFANDSVEGNKSSISSIPASSPTQQSQSQQLPHLKAALQELKNVKAQDLKVNASANQPESEKDPLQPLNRQIYAFNDVLDRNIARPLAVQYKEKVPSDVRDSYHQFRKNLGEPWNAFNQLIQGRPVRAAESLGRFTVNTLTTLGLADPAQHLGLNTEDENFGTTLGYYGVPSGPYVVLPIFGPSTFRDTVGLAADSQARLQKYLFEDNDGLYWTEQTLRGLDARSQILDVEDVLQGDKYAAIRDIYLQRKNFSIAEKKGLESENMFIDDEFDELDNGTEQDDIENNAP</sequence>
<keyword evidence="2 4" id="KW-0732">Signal</keyword>
<proteinExistence type="inferred from homology"/>
<protein>
    <submittedName>
        <fullName evidence="5">Phospholipid-binding lipoprotein MlaA</fullName>
    </submittedName>
</protein>
<dbReference type="EMBL" id="FMBK01000003">
    <property type="protein sequence ID" value="SCC71152.1"/>
    <property type="molecule type" value="Genomic_DNA"/>
</dbReference>
<dbReference type="Proteomes" id="UP000243661">
    <property type="component" value="Unassembled WGS sequence"/>
</dbReference>
<dbReference type="PRINTS" id="PR01805">
    <property type="entry name" value="VACJLIPOPROT"/>
</dbReference>
<evidence type="ECO:0000256" key="1">
    <source>
        <dbReference type="ARBA" id="ARBA00010634"/>
    </source>
</evidence>
<evidence type="ECO:0000313" key="6">
    <source>
        <dbReference type="Proteomes" id="UP000243661"/>
    </source>
</evidence>
<evidence type="ECO:0000256" key="2">
    <source>
        <dbReference type="ARBA" id="ARBA00022729"/>
    </source>
</evidence>